<evidence type="ECO:0000313" key="1">
    <source>
        <dbReference type="EMBL" id="OFV71485.1"/>
    </source>
</evidence>
<dbReference type="OrthoDB" id="1778716at2"/>
<protein>
    <submittedName>
        <fullName evidence="1">Uncharacterized protein</fullName>
    </submittedName>
</protein>
<comment type="caution">
    <text evidence="1">The sequence shown here is derived from an EMBL/GenBank/DDBJ whole genome shotgun (WGS) entry which is preliminary data.</text>
</comment>
<dbReference type="STRING" id="52694.ACWI_09850"/>
<proteinExistence type="predicted"/>
<dbReference type="AlphaFoldDB" id="A0A1F2PKE3"/>
<organism evidence="1 2">
    <name type="scientific">Acetobacterium wieringae</name>
    <dbReference type="NCBI Taxonomy" id="52694"/>
    <lineage>
        <taxon>Bacteria</taxon>
        <taxon>Bacillati</taxon>
        <taxon>Bacillota</taxon>
        <taxon>Clostridia</taxon>
        <taxon>Eubacteriales</taxon>
        <taxon>Eubacteriaceae</taxon>
        <taxon>Acetobacterium</taxon>
    </lineage>
</organism>
<reference evidence="1 2" key="1">
    <citation type="submission" date="2015-09" db="EMBL/GenBank/DDBJ databases">
        <title>Genome sequence of Acetobacterium wieringae DSM 1911.</title>
        <authorList>
            <person name="Poehlein A."/>
            <person name="Bengelsdorf F.R."/>
            <person name="Schiel-Bengelsdorf B."/>
            <person name="Duerre P."/>
            <person name="Daniel R."/>
        </authorList>
    </citation>
    <scope>NUCLEOTIDE SEQUENCE [LARGE SCALE GENOMIC DNA]</scope>
    <source>
        <strain evidence="1 2">DSM 1911</strain>
    </source>
</reference>
<evidence type="ECO:0000313" key="2">
    <source>
        <dbReference type="Proteomes" id="UP000176244"/>
    </source>
</evidence>
<gene>
    <name evidence="1" type="ORF">ACWI_09850</name>
</gene>
<sequence>MKIGTANDGSKGICHRNQVFKVGQTVKTTGTGLDGDKFDKHKKVSKPGIVLGCYDFFVLVQLQHSKKCFFYNELEVISIKEYQDMSMKKLKNPIKGLHHGAH</sequence>
<dbReference type="Proteomes" id="UP000176244">
    <property type="component" value="Unassembled WGS sequence"/>
</dbReference>
<name>A0A1F2PKE3_9FIRM</name>
<dbReference type="RefSeq" id="WP_070370328.1">
    <property type="nucleotide sequence ID" value="NZ_LKEU01000020.1"/>
</dbReference>
<accession>A0A1F2PKE3</accession>
<dbReference type="EMBL" id="LKEU01000020">
    <property type="protein sequence ID" value="OFV71485.1"/>
    <property type="molecule type" value="Genomic_DNA"/>
</dbReference>